<dbReference type="HOGENOM" id="CLU_016199_1_0_6"/>
<dbReference type="NCBIfam" id="TIGR00225">
    <property type="entry name" value="prc"/>
    <property type="match status" value="1"/>
</dbReference>
<gene>
    <name evidence="9" type="primary">prc</name>
    <name evidence="9" type="ORF">SOPEG_1706</name>
</gene>
<evidence type="ECO:0000256" key="1">
    <source>
        <dbReference type="ARBA" id="ARBA00009179"/>
    </source>
</evidence>
<dbReference type="PANTHER" id="PTHR32060:SF22">
    <property type="entry name" value="CARBOXYL-TERMINAL-PROCESSING PEPTIDASE 3, CHLOROPLASTIC"/>
    <property type="match status" value="1"/>
</dbReference>
<dbReference type="KEGG" id="pes:SOPEG_1706"/>
<dbReference type="NCBIfam" id="NF008388">
    <property type="entry name" value="PRK11186.1"/>
    <property type="match status" value="1"/>
</dbReference>
<evidence type="ECO:0000256" key="6">
    <source>
        <dbReference type="SAM" id="Coils"/>
    </source>
</evidence>
<dbReference type="RefSeq" id="WP_025245103.1">
    <property type="nucleotide sequence ID" value="NZ_CP006568.1"/>
</dbReference>
<feature type="signal peptide" evidence="7">
    <location>
        <begin position="1"/>
        <end position="21"/>
    </location>
</feature>
<dbReference type="GO" id="GO:0006508">
    <property type="term" value="P:proteolysis"/>
    <property type="evidence" value="ECO:0007669"/>
    <property type="project" value="UniProtKB-KW"/>
</dbReference>
<dbReference type="Gene3D" id="3.30.750.44">
    <property type="match status" value="1"/>
</dbReference>
<dbReference type="STRING" id="2342.SOPEG_1706"/>
<dbReference type="GO" id="GO:0030288">
    <property type="term" value="C:outer membrane-bounded periplasmic space"/>
    <property type="evidence" value="ECO:0007669"/>
    <property type="project" value="TreeGrafter"/>
</dbReference>
<dbReference type="InterPro" id="IPR029045">
    <property type="entry name" value="ClpP/crotonase-like_dom_sf"/>
</dbReference>
<dbReference type="SUPFAM" id="SSF52096">
    <property type="entry name" value="ClpP/crotonase"/>
    <property type="match status" value="1"/>
</dbReference>
<dbReference type="InterPro" id="IPR020992">
    <property type="entry name" value="Tail_Prtase_C"/>
</dbReference>
<dbReference type="CDD" id="cd07560">
    <property type="entry name" value="Peptidase_S41_CPP"/>
    <property type="match status" value="1"/>
</dbReference>
<keyword evidence="7" id="KW-0732">Signal</keyword>
<dbReference type="PROSITE" id="PS50106">
    <property type="entry name" value="PDZ"/>
    <property type="match status" value="1"/>
</dbReference>
<dbReference type="Proteomes" id="UP000019025">
    <property type="component" value="Chromosome"/>
</dbReference>
<evidence type="ECO:0000259" key="8">
    <source>
        <dbReference type="PROSITE" id="PS50106"/>
    </source>
</evidence>
<dbReference type="Pfam" id="PF00595">
    <property type="entry name" value="PDZ"/>
    <property type="match status" value="1"/>
</dbReference>
<dbReference type="InterPro" id="IPR036034">
    <property type="entry name" value="PDZ_sf"/>
</dbReference>
<keyword evidence="10" id="KW-1185">Reference proteome</keyword>
<dbReference type="SMART" id="SM00228">
    <property type="entry name" value="PDZ"/>
    <property type="match status" value="1"/>
</dbReference>
<reference evidence="9 10" key="1">
    <citation type="journal article" date="2014" name="Genome Biol. Evol.">
        <title>Genome degeneration and adaptation in a nascent stage of symbiosis.</title>
        <authorList>
            <person name="Oakeson K.F."/>
            <person name="Gil R."/>
            <person name="Clayton A.L."/>
            <person name="Dunn D.M."/>
            <person name="von Niederhausern A.C."/>
            <person name="Hamil C."/>
            <person name="Aoyagi A."/>
            <person name="Duval B."/>
            <person name="Baca A."/>
            <person name="Silva F.J."/>
            <person name="Vallier A."/>
            <person name="Jackson D.G."/>
            <person name="Latorre A."/>
            <person name="Weiss R.B."/>
            <person name="Heddi A."/>
            <person name="Moya A."/>
            <person name="Dale C."/>
        </authorList>
    </citation>
    <scope>NUCLEOTIDE SEQUENCE [LARGE SCALE GENOMIC DNA]</scope>
    <source>
        <strain evidence="10">none</strain>
    </source>
</reference>
<dbReference type="EC" id="3.4.21.102" evidence="9"/>
<dbReference type="Pfam" id="PF11818">
    <property type="entry name" value="DUF3340"/>
    <property type="match status" value="1"/>
</dbReference>
<dbReference type="GO" id="GO:0004252">
    <property type="term" value="F:serine-type endopeptidase activity"/>
    <property type="evidence" value="ECO:0007669"/>
    <property type="project" value="UniProtKB-EC"/>
</dbReference>
<dbReference type="InterPro" id="IPR005151">
    <property type="entry name" value="Tail-specific_protease"/>
</dbReference>
<evidence type="ECO:0000256" key="3">
    <source>
        <dbReference type="ARBA" id="ARBA00022801"/>
    </source>
</evidence>
<dbReference type="InterPro" id="IPR040573">
    <property type="entry name" value="TSP_N"/>
</dbReference>
<dbReference type="AlphaFoldDB" id="W0HMQ0"/>
<dbReference type="PANTHER" id="PTHR32060">
    <property type="entry name" value="TAIL-SPECIFIC PROTEASE"/>
    <property type="match status" value="1"/>
</dbReference>
<evidence type="ECO:0000256" key="2">
    <source>
        <dbReference type="ARBA" id="ARBA00022670"/>
    </source>
</evidence>
<feature type="domain" description="PDZ" evidence="8">
    <location>
        <begin position="237"/>
        <end position="307"/>
    </location>
</feature>
<keyword evidence="4 5" id="KW-0720">Serine protease</keyword>
<dbReference type="FunFam" id="2.30.42.10:FF:000083">
    <property type="entry name" value="Tail-specific protease"/>
    <property type="match status" value="1"/>
</dbReference>
<accession>W0HMQ0</accession>
<keyword evidence="3 5" id="KW-0378">Hydrolase</keyword>
<proteinExistence type="inferred from homology"/>
<evidence type="ECO:0000256" key="4">
    <source>
        <dbReference type="ARBA" id="ARBA00022825"/>
    </source>
</evidence>
<keyword evidence="2 5" id="KW-0645">Protease</keyword>
<dbReference type="eggNOG" id="COG0793">
    <property type="taxonomic scope" value="Bacteria"/>
</dbReference>
<comment type="similarity">
    <text evidence="1 5">Belongs to the peptidase S41A family.</text>
</comment>
<dbReference type="CDD" id="cd06782">
    <property type="entry name" value="cpPDZ_CPP-like"/>
    <property type="match status" value="1"/>
</dbReference>
<feature type="coiled-coil region" evidence="6">
    <location>
        <begin position="606"/>
        <end position="633"/>
    </location>
</feature>
<organism evidence="9 10">
    <name type="scientific">Candidatus Sodalis pierantonii str. SOPE</name>
    <dbReference type="NCBI Taxonomy" id="2342"/>
    <lineage>
        <taxon>Bacteria</taxon>
        <taxon>Pseudomonadati</taxon>
        <taxon>Pseudomonadota</taxon>
        <taxon>Gammaproteobacteria</taxon>
        <taxon>Enterobacterales</taxon>
        <taxon>Bruguierivoracaceae</taxon>
        <taxon>Sodalis</taxon>
    </lineage>
</organism>
<evidence type="ECO:0000313" key="9">
    <source>
        <dbReference type="EMBL" id="AHF73782.1"/>
    </source>
</evidence>
<dbReference type="Gene3D" id="2.30.42.10">
    <property type="match status" value="1"/>
</dbReference>
<dbReference type="Pfam" id="PF17804">
    <property type="entry name" value="TSP_NTD"/>
    <property type="match status" value="1"/>
</dbReference>
<keyword evidence="6" id="KW-0175">Coiled coil</keyword>
<protein>
    <submittedName>
        <fullName evidence="9">Carboxy-terminal protease</fullName>
        <ecNumber evidence="9">3.4.21.102</ecNumber>
    </submittedName>
</protein>
<dbReference type="SUPFAM" id="SSF50156">
    <property type="entry name" value="PDZ domain-like"/>
    <property type="match status" value="1"/>
</dbReference>
<dbReference type="InterPro" id="IPR004447">
    <property type="entry name" value="Peptidase_S41A"/>
</dbReference>
<dbReference type="Pfam" id="PF03572">
    <property type="entry name" value="Peptidase_S41"/>
    <property type="match status" value="1"/>
</dbReference>
<evidence type="ECO:0000256" key="7">
    <source>
        <dbReference type="SAM" id="SignalP"/>
    </source>
</evidence>
<dbReference type="PATRIC" id="fig|2342.5.peg.1823"/>
<name>W0HMQ0_9GAMM</name>
<evidence type="ECO:0000256" key="5">
    <source>
        <dbReference type="RuleBase" id="RU004404"/>
    </source>
</evidence>
<dbReference type="EMBL" id="CP006568">
    <property type="protein sequence ID" value="AHF73782.1"/>
    <property type="molecule type" value="Genomic_DNA"/>
</dbReference>
<dbReference type="GO" id="GO:0007165">
    <property type="term" value="P:signal transduction"/>
    <property type="evidence" value="ECO:0007669"/>
    <property type="project" value="TreeGrafter"/>
</dbReference>
<feature type="chain" id="PRO_5004790463" evidence="7">
    <location>
        <begin position="22"/>
        <end position="679"/>
    </location>
</feature>
<sequence length="679" mass="75581">MNTFVRVAMMAGALLAGGAMAKDDITRADQIPALKEEAQQQTVSQRVSARFTRSHYRQFDLDGAFAGKIFDRYLNMLDYSHNVLLASDIAQFAAQKSQLADELKSGKLDLPYAMYNLAEKRRFERYQYALAQLAKPMDFNGNGAIEIDRSKAPWPKTTAELDALWDAKVKYDALNLKLTGKDEKEIRDILTKRYQFAIRRLAQSNSEDVFQLIMNAFAHEIDPHTNYLSPRNTEQFNTEMSLSLEGIGAVLQMDDDYTVINSLVPGGPAAKSKAITVGDRVVGVGQIGKPMVDVIGWRQDDVVSLIKGPKGSKVRLEILPAGKGTKTRIVTVTRERIRLEDRAVKMSVKTIGKEKVGVLDIPGFYVGLTDDVKVQLQKLEKQNVQSVIIDLRANGGGALTEAVSLSGLFIPSGPVVQVRDNNGKIREDSDTDGIVYYKGPLVVLVDRFSASASEIFVAAMQDYGRALVVGEPTFGKGTVQQYRSLNRIYDQMLRPEWPALGSIQYTIQKFYRVNGGSTQRKGVVPDIIMPPGTETVETGEKFEDNALPWDSINAATYTKAGDLKPFSAELLKAHQARIAKDPEFQYIQQDIARFHAMKEKRNWVSLNLAQREKENHEDDAIRLQRTNERLVRQGKKPVKNLESIPKDYKEPDPYLDETVQIALDLAHAAASQPAAPPAG</sequence>
<dbReference type="InterPro" id="IPR001478">
    <property type="entry name" value="PDZ"/>
</dbReference>
<dbReference type="SMART" id="SM00245">
    <property type="entry name" value="TSPc"/>
    <property type="match status" value="1"/>
</dbReference>
<evidence type="ECO:0000313" key="10">
    <source>
        <dbReference type="Proteomes" id="UP000019025"/>
    </source>
</evidence>
<dbReference type="Gene3D" id="3.90.226.10">
    <property type="entry name" value="2-enoyl-CoA Hydratase, Chain A, domain 1"/>
    <property type="match status" value="1"/>
</dbReference>